<evidence type="ECO:0000256" key="1">
    <source>
        <dbReference type="SAM" id="MobiDB-lite"/>
    </source>
</evidence>
<evidence type="ECO:0000313" key="4">
    <source>
        <dbReference type="Proteomes" id="UP000005237"/>
    </source>
</evidence>
<reference evidence="3" key="2">
    <citation type="submission" date="2022-06" db="UniProtKB">
        <authorList>
            <consortium name="EnsemblMetazoa"/>
        </authorList>
    </citation>
    <scope>IDENTIFICATION</scope>
    <source>
        <strain evidence="3">DF5081</strain>
    </source>
</reference>
<dbReference type="EnsemblMetazoa" id="CJA11399b.1">
    <property type="protein sequence ID" value="CJA11399b.1"/>
    <property type="gene ID" value="WBGene00130603"/>
</dbReference>
<feature type="transmembrane region" description="Helical" evidence="2">
    <location>
        <begin position="203"/>
        <end position="226"/>
    </location>
</feature>
<dbReference type="Proteomes" id="UP000005237">
    <property type="component" value="Unassembled WGS sequence"/>
</dbReference>
<keyword evidence="4" id="KW-1185">Reference proteome</keyword>
<feature type="region of interest" description="Disordered" evidence="1">
    <location>
        <begin position="360"/>
        <end position="390"/>
    </location>
</feature>
<feature type="region of interest" description="Disordered" evidence="1">
    <location>
        <begin position="414"/>
        <end position="435"/>
    </location>
</feature>
<evidence type="ECO:0000256" key="2">
    <source>
        <dbReference type="SAM" id="Phobius"/>
    </source>
</evidence>
<accession>A0A8R1HZV7</accession>
<feature type="region of interest" description="Disordered" evidence="1">
    <location>
        <begin position="1"/>
        <end position="98"/>
    </location>
</feature>
<dbReference type="AlphaFoldDB" id="A0A8R1HZV7"/>
<sequence length="435" mass="48890">MLPEAAEQADDELSDHPQFASSRSSTSSLQSSISRRANSTRRSLKELSEGVQQRFQPITHGRSLQRINEDESKTPSVSRLNPILPFQPSTPTAPPRPNRQIYRNSIDNLNMPDSVAVLKPQASSESVISEGQRSNWSQSVGRIESALHRNYYTIAYSIVIVAYLAGFAEYLYFRLTSLIVPEHLVFHPPCEGKAARKIGKDGFHYGVSICAFIGIAIFQLMCFFGLTISEKWTQSKENPRESRQAAQREEFALFVRTMISSTMYRVFLCYGICSLINCAIIFYMVGIQDSLGDVVSTIFLYVFDAVVILYFIAFPLTTVIYHPYVNCFRARGGTPARFTLPASGPRTQTSTLESNIAKPEMAVSKSTPPANNFSRQDPLRQGHRPTGSISTDIPVLEEYLHSPRRQIQAAPIMRPPRFPVEPEEEVEDERITTFV</sequence>
<keyword evidence="2" id="KW-0812">Transmembrane</keyword>
<feature type="transmembrane region" description="Helical" evidence="2">
    <location>
        <begin position="298"/>
        <end position="321"/>
    </location>
</feature>
<feature type="transmembrane region" description="Helical" evidence="2">
    <location>
        <begin position="151"/>
        <end position="173"/>
    </location>
</feature>
<proteinExistence type="predicted"/>
<name>A0A8R1HZV7_CAEJA</name>
<organism evidence="3 4">
    <name type="scientific">Caenorhabditis japonica</name>
    <dbReference type="NCBI Taxonomy" id="281687"/>
    <lineage>
        <taxon>Eukaryota</taxon>
        <taxon>Metazoa</taxon>
        <taxon>Ecdysozoa</taxon>
        <taxon>Nematoda</taxon>
        <taxon>Chromadorea</taxon>
        <taxon>Rhabditida</taxon>
        <taxon>Rhabditina</taxon>
        <taxon>Rhabditomorpha</taxon>
        <taxon>Rhabditoidea</taxon>
        <taxon>Rhabditidae</taxon>
        <taxon>Peloderinae</taxon>
        <taxon>Caenorhabditis</taxon>
    </lineage>
</organism>
<protein>
    <submittedName>
        <fullName evidence="3">Uncharacterized protein</fullName>
    </submittedName>
</protein>
<reference evidence="4" key="1">
    <citation type="submission" date="2010-08" db="EMBL/GenBank/DDBJ databases">
        <authorList>
            <consortium name="Caenorhabditis japonica Sequencing Consortium"/>
            <person name="Wilson R.K."/>
        </authorList>
    </citation>
    <scope>NUCLEOTIDE SEQUENCE [LARGE SCALE GENOMIC DNA]</scope>
    <source>
        <strain evidence="4">DF5081</strain>
    </source>
</reference>
<feature type="compositionally biased region" description="Low complexity" evidence="1">
    <location>
        <begin position="21"/>
        <end position="37"/>
    </location>
</feature>
<evidence type="ECO:0000313" key="3">
    <source>
        <dbReference type="EnsemblMetazoa" id="CJA11399b.1"/>
    </source>
</evidence>
<feature type="compositionally biased region" description="Polar residues" evidence="1">
    <location>
        <begin position="364"/>
        <end position="375"/>
    </location>
</feature>
<keyword evidence="2" id="KW-1133">Transmembrane helix</keyword>
<feature type="transmembrane region" description="Helical" evidence="2">
    <location>
        <begin position="266"/>
        <end position="286"/>
    </location>
</feature>
<keyword evidence="2" id="KW-0472">Membrane</keyword>